<dbReference type="SUPFAM" id="SSF109854">
    <property type="entry name" value="DinB/YfiT-like putative metalloenzymes"/>
    <property type="match status" value="1"/>
</dbReference>
<evidence type="ECO:0000313" key="2">
    <source>
        <dbReference type="EMBL" id="EID72228.1"/>
    </source>
</evidence>
<dbReference type="EMBL" id="AJJU01000037">
    <property type="protein sequence ID" value="EID72228.1"/>
    <property type="molecule type" value="Genomic_DNA"/>
</dbReference>
<dbReference type="eggNOG" id="COG2318">
    <property type="taxonomic scope" value="Bacteria"/>
</dbReference>
<proteinExistence type="predicted"/>
<feature type="domain" description="DinB-like" evidence="1">
    <location>
        <begin position="31"/>
        <end position="166"/>
    </location>
</feature>
<dbReference type="PATRIC" id="fig|946077.3.peg.2425"/>
<evidence type="ECO:0000313" key="3">
    <source>
        <dbReference type="Proteomes" id="UP000005938"/>
    </source>
</evidence>
<dbReference type="STRING" id="946077.W5A_12011"/>
<dbReference type="RefSeq" id="WP_008241023.1">
    <property type="nucleotide sequence ID" value="NZ_AJJU01000037.1"/>
</dbReference>
<evidence type="ECO:0000259" key="1">
    <source>
        <dbReference type="Pfam" id="PF12867"/>
    </source>
</evidence>
<dbReference type="Proteomes" id="UP000005938">
    <property type="component" value="Unassembled WGS sequence"/>
</dbReference>
<keyword evidence="3" id="KW-1185">Reference proteome</keyword>
<dbReference type="Gene3D" id="1.20.120.450">
    <property type="entry name" value="dinb family like domain"/>
    <property type="match status" value="1"/>
</dbReference>
<protein>
    <recommendedName>
        <fullName evidence="1">DinB-like domain-containing protein</fullName>
    </recommendedName>
</protein>
<reference evidence="2 3" key="1">
    <citation type="journal article" date="2012" name="J. Bacteriol.">
        <title>Genome Sequence of the Halotolerant Bacterium Imtechella halotolerans K1T.</title>
        <authorList>
            <person name="Kumar S."/>
            <person name="Vikram S."/>
            <person name="Subramanian S."/>
            <person name="Raghava G.P."/>
            <person name="Pinnaka A.K."/>
        </authorList>
    </citation>
    <scope>NUCLEOTIDE SEQUENCE [LARGE SCALE GENOMIC DNA]</scope>
    <source>
        <strain evidence="2 3">K1</strain>
    </source>
</reference>
<organism evidence="2 3">
    <name type="scientific">Imtechella halotolerans K1</name>
    <dbReference type="NCBI Taxonomy" id="946077"/>
    <lineage>
        <taxon>Bacteria</taxon>
        <taxon>Pseudomonadati</taxon>
        <taxon>Bacteroidota</taxon>
        <taxon>Flavobacteriia</taxon>
        <taxon>Flavobacteriales</taxon>
        <taxon>Flavobacteriaceae</taxon>
        <taxon>Imtechella</taxon>
    </lineage>
</organism>
<gene>
    <name evidence="2" type="ORF">W5A_12011</name>
</gene>
<sequence length="171" mass="19823">MKATLLTTEEYNAYYDPYIKALGNVDLFQAFNETEKEFLNLINSIPEEKLHYSYGIGKWTVAEVLLHVVDTERIFQYRALRIGRNDKTNLAGFDENLFVPESFSNERSVESLMDEFKVVRASTRLLFKSFNDQVLLRNGNANNSVISVRAIGFIISGHVKHHIRIIKERYL</sequence>
<dbReference type="Pfam" id="PF12867">
    <property type="entry name" value="DinB_2"/>
    <property type="match status" value="1"/>
</dbReference>
<dbReference type="AlphaFoldDB" id="I0W762"/>
<dbReference type="InterPro" id="IPR034660">
    <property type="entry name" value="DinB/YfiT-like"/>
</dbReference>
<comment type="caution">
    <text evidence="2">The sequence shown here is derived from an EMBL/GenBank/DDBJ whole genome shotgun (WGS) entry which is preliminary data.</text>
</comment>
<name>I0W762_9FLAO</name>
<dbReference type="InterPro" id="IPR024775">
    <property type="entry name" value="DinB-like"/>
</dbReference>
<dbReference type="OrthoDB" id="9793216at2"/>
<accession>I0W762</accession>